<dbReference type="InterPro" id="IPR050109">
    <property type="entry name" value="HTH-type_TetR-like_transc_reg"/>
</dbReference>
<evidence type="ECO:0000256" key="3">
    <source>
        <dbReference type="ARBA" id="ARBA00023163"/>
    </source>
</evidence>
<evidence type="ECO:0000256" key="4">
    <source>
        <dbReference type="PROSITE-ProRule" id="PRU00335"/>
    </source>
</evidence>
<name>A0A4R2HGW5_9ACTN</name>
<dbReference type="InterPro" id="IPR009057">
    <property type="entry name" value="Homeodomain-like_sf"/>
</dbReference>
<evidence type="ECO:0000313" key="7">
    <source>
        <dbReference type="Proteomes" id="UP000294508"/>
    </source>
</evidence>
<reference evidence="6 7" key="1">
    <citation type="journal article" date="2015" name="Stand. Genomic Sci.">
        <title>Genomic Encyclopedia of Bacterial and Archaeal Type Strains, Phase III: the genomes of soil and plant-associated and newly described type strains.</title>
        <authorList>
            <person name="Whitman W.B."/>
            <person name="Woyke T."/>
            <person name="Klenk H.P."/>
            <person name="Zhou Y."/>
            <person name="Lilburn T.G."/>
            <person name="Beck B.J."/>
            <person name="De Vos P."/>
            <person name="Vandamme P."/>
            <person name="Eisen J.A."/>
            <person name="Garrity G."/>
            <person name="Hugenholtz P."/>
            <person name="Kyrpides N.C."/>
        </authorList>
    </citation>
    <scope>NUCLEOTIDE SEQUENCE [LARGE SCALE GENOMIC DNA]</scope>
    <source>
        <strain evidence="6 7">VKM Ac-2572</strain>
    </source>
</reference>
<keyword evidence="3" id="KW-0804">Transcription</keyword>
<proteinExistence type="predicted"/>
<dbReference type="GO" id="GO:0003700">
    <property type="term" value="F:DNA-binding transcription factor activity"/>
    <property type="evidence" value="ECO:0007669"/>
    <property type="project" value="TreeGrafter"/>
</dbReference>
<evidence type="ECO:0000256" key="2">
    <source>
        <dbReference type="ARBA" id="ARBA00023125"/>
    </source>
</evidence>
<keyword evidence="1" id="KW-0805">Transcription regulation</keyword>
<dbReference type="EMBL" id="SLWN01000006">
    <property type="protein sequence ID" value="TCO28362.1"/>
    <property type="molecule type" value="Genomic_DNA"/>
</dbReference>
<protein>
    <submittedName>
        <fullName evidence="6">TetR family transcriptional regulator</fullName>
    </submittedName>
</protein>
<comment type="caution">
    <text evidence="6">The sequence shown here is derived from an EMBL/GenBank/DDBJ whole genome shotgun (WGS) entry which is preliminary data.</text>
</comment>
<dbReference type="Gene3D" id="1.10.357.10">
    <property type="entry name" value="Tetracycline Repressor, domain 2"/>
    <property type="match status" value="1"/>
</dbReference>
<sequence>MTPRATPLPPDERRAAIVKAALPLLEEFGNEVSTKQIAEAAGIAEGTIFRAFGSKDALVDAALATAFDATELIRALEQVDRSLPLRERTIAAVEIGQKRLKGVFKLMFALRMRRPPELKSTPMEEAHRKRQSDLANAAFADLLRPDAGQLRFPPEEVVRRIGLITFSATHPMISGGQVLTAEEIVDFAFDGVRNHRTGQQPTAEEIAEFALDGPRSNDSGDV</sequence>
<dbReference type="PANTHER" id="PTHR30055">
    <property type="entry name" value="HTH-TYPE TRANSCRIPTIONAL REGULATOR RUTR"/>
    <property type="match status" value="1"/>
</dbReference>
<dbReference type="InterPro" id="IPR001647">
    <property type="entry name" value="HTH_TetR"/>
</dbReference>
<feature type="DNA-binding region" description="H-T-H motif" evidence="4">
    <location>
        <begin position="33"/>
        <end position="52"/>
    </location>
</feature>
<dbReference type="AlphaFoldDB" id="A0A4R2HGW5"/>
<dbReference type="SUPFAM" id="SSF46689">
    <property type="entry name" value="Homeodomain-like"/>
    <property type="match status" value="1"/>
</dbReference>
<keyword evidence="2 4" id="KW-0238">DNA-binding</keyword>
<dbReference type="RefSeq" id="WP_242001859.1">
    <property type="nucleotide sequence ID" value="NZ_SLWN01000006.1"/>
</dbReference>
<dbReference type="PROSITE" id="PS50977">
    <property type="entry name" value="HTH_TETR_2"/>
    <property type="match status" value="1"/>
</dbReference>
<dbReference type="PRINTS" id="PR00455">
    <property type="entry name" value="HTHTETR"/>
</dbReference>
<dbReference type="GO" id="GO:0000976">
    <property type="term" value="F:transcription cis-regulatory region binding"/>
    <property type="evidence" value="ECO:0007669"/>
    <property type="project" value="TreeGrafter"/>
</dbReference>
<dbReference type="Pfam" id="PF00440">
    <property type="entry name" value="TetR_N"/>
    <property type="match status" value="1"/>
</dbReference>
<evidence type="ECO:0000313" key="6">
    <source>
        <dbReference type="EMBL" id="TCO28362.1"/>
    </source>
</evidence>
<evidence type="ECO:0000259" key="5">
    <source>
        <dbReference type="PROSITE" id="PS50977"/>
    </source>
</evidence>
<gene>
    <name evidence="6" type="ORF">EV652_106348</name>
</gene>
<feature type="domain" description="HTH tetR-type" evidence="5">
    <location>
        <begin position="11"/>
        <end position="70"/>
    </location>
</feature>
<organism evidence="6 7">
    <name type="scientific">Kribbella steppae</name>
    <dbReference type="NCBI Taxonomy" id="2512223"/>
    <lineage>
        <taxon>Bacteria</taxon>
        <taxon>Bacillati</taxon>
        <taxon>Actinomycetota</taxon>
        <taxon>Actinomycetes</taxon>
        <taxon>Propionibacteriales</taxon>
        <taxon>Kribbellaceae</taxon>
        <taxon>Kribbella</taxon>
    </lineage>
</organism>
<keyword evidence="7" id="KW-1185">Reference proteome</keyword>
<evidence type="ECO:0000256" key="1">
    <source>
        <dbReference type="ARBA" id="ARBA00023015"/>
    </source>
</evidence>
<dbReference type="PANTHER" id="PTHR30055:SF234">
    <property type="entry name" value="HTH-TYPE TRANSCRIPTIONAL REGULATOR BETI"/>
    <property type="match status" value="1"/>
</dbReference>
<dbReference type="Proteomes" id="UP000294508">
    <property type="component" value="Unassembled WGS sequence"/>
</dbReference>
<accession>A0A4R2HGW5</accession>